<comment type="subcellular location">
    <subcellularLocation>
        <location evidence="5">Mitochondrion</location>
    </subcellularLocation>
</comment>
<comment type="similarity">
    <text evidence="1 5">Belongs to the GcvH family.</text>
</comment>
<dbReference type="PROSITE" id="PS00189">
    <property type="entry name" value="LIPOYL"/>
    <property type="match status" value="1"/>
</dbReference>
<keyword evidence="2 4" id="KW-0450">Lipoyl</keyword>
<keyword evidence="8" id="KW-1185">Reference proteome</keyword>
<dbReference type="InterPro" id="IPR011053">
    <property type="entry name" value="Single_hybrid_motif"/>
</dbReference>
<dbReference type="InterPro" id="IPR033753">
    <property type="entry name" value="GCV_H/Fam206"/>
</dbReference>
<evidence type="ECO:0000313" key="8">
    <source>
        <dbReference type="Proteomes" id="UP000243217"/>
    </source>
</evidence>
<dbReference type="GO" id="GO:0009249">
    <property type="term" value="P:protein lipoylation"/>
    <property type="evidence" value="ECO:0007669"/>
    <property type="project" value="TreeGrafter"/>
</dbReference>
<reference evidence="7 8" key="1">
    <citation type="journal article" date="2014" name="Genome Biol. Evol.">
        <title>The secreted proteins of Achlya hypogyna and Thraustotheca clavata identify the ancestral oomycete secretome and reveal gene acquisitions by horizontal gene transfer.</title>
        <authorList>
            <person name="Misner I."/>
            <person name="Blouin N."/>
            <person name="Leonard G."/>
            <person name="Richards T.A."/>
            <person name="Lane C.E."/>
        </authorList>
    </citation>
    <scope>NUCLEOTIDE SEQUENCE [LARGE SCALE GENOMIC DNA]</scope>
    <source>
        <strain evidence="7 8">ATCC 34112</strain>
    </source>
</reference>
<dbReference type="PROSITE" id="PS50968">
    <property type="entry name" value="BIOTINYL_LIPOYL"/>
    <property type="match status" value="1"/>
</dbReference>
<keyword evidence="5" id="KW-0496">Mitochondrion</keyword>
<dbReference type="SUPFAM" id="SSF51230">
    <property type="entry name" value="Single hybrid motif"/>
    <property type="match status" value="1"/>
</dbReference>
<sequence>MLSRVFRRAPVFARRAFSTKYTPQHEYLTIKGDEGTIGITDFAQNALGDVVYVDLPKIGEKFSKGDSFGSVESVKAASDVYVPVSGEVIAINENLVDSPNLVNESPLEDGWFIKIKLSDAAEATELLDEEAYKTHCENEDH</sequence>
<gene>
    <name evidence="7" type="ORF">THRCLA_21418</name>
</gene>
<feature type="domain" description="Lipoyl-binding" evidence="6">
    <location>
        <begin position="34"/>
        <end position="116"/>
    </location>
</feature>
<dbReference type="PANTHER" id="PTHR11715">
    <property type="entry name" value="GLYCINE CLEAVAGE SYSTEM H PROTEIN"/>
    <property type="match status" value="1"/>
</dbReference>
<dbReference type="AlphaFoldDB" id="A0A1V9ZWQ1"/>
<dbReference type="GO" id="GO:0005739">
    <property type="term" value="C:mitochondrion"/>
    <property type="evidence" value="ECO:0007669"/>
    <property type="project" value="UniProtKB-SubCell"/>
</dbReference>
<evidence type="ECO:0000256" key="3">
    <source>
        <dbReference type="ARBA" id="ARBA00022946"/>
    </source>
</evidence>
<accession>A0A1V9ZWQ1</accession>
<dbReference type="PANTHER" id="PTHR11715:SF3">
    <property type="entry name" value="GLYCINE CLEAVAGE SYSTEM H PROTEIN-RELATED"/>
    <property type="match status" value="1"/>
</dbReference>
<dbReference type="EMBL" id="JNBS01001130">
    <property type="protein sequence ID" value="OQS02436.1"/>
    <property type="molecule type" value="Genomic_DNA"/>
</dbReference>
<proteinExistence type="inferred from homology"/>
<keyword evidence="3 5" id="KW-0809">Transit peptide</keyword>
<organism evidence="7 8">
    <name type="scientific">Thraustotheca clavata</name>
    <dbReference type="NCBI Taxonomy" id="74557"/>
    <lineage>
        <taxon>Eukaryota</taxon>
        <taxon>Sar</taxon>
        <taxon>Stramenopiles</taxon>
        <taxon>Oomycota</taxon>
        <taxon>Saprolegniomycetes</taxon>
        <taxon>Saprolegniales</taxon>
        <taxon>Achlyaceae</taxon>
        <taxon>Thraustotheca</taxon>
    </lineage>
</organism>
<dbReference type="GO" id="GO:0019464">
    <property type="term" value="P:glycine decarboxylation via glycine cleavage system"/>
    <property type="evidence" value="ECO:0007669"/>
    <property type="project" value="UniProtKB-UniRule"/>
</dbReference>
<dbReference type="STRING" id="74557.A0A1V9ZWQ1"/>
<evidence type="ECO:0000256" key="1">
    <source>
        <dbReference type="ARBA" id="ARBA00009249"/>
    </source>
</evidence>
<evidence type="ECO:0000256" key="4">
    <source>
        <dbReference type="PIRSR" id="PIRSR617453-50"/>
    </source>
</evidence>
<dbReference type="Pfam" id="PF01597">
    <property type="entry name" value="GCV_H"/>
    <property type="match status" value="1"/>
</dbReference>
<dbReference type="InterPro" id="IPR000089">
    <property type="entry name" value="Biotin_lipoyl"/>
</dbReference>
<comment type="subunit">
    <text evidence="5">The glycine cleavage system is composed of four proteins: P, T, L and H.</text>
</comment>
<evidence type="ECO:0000313" key="7">
    <source>
        <dbReference type="EMBL" id="OQS02436.1"/>
    </source>
</evidence>
<comment type="caution">
    <text evidence="7">The sequence shown here is derived from an EMBL/GenBank/DDBJ whole genome shotgun (WGS) entry which is preliminary data.</text>
</comment>
<name>A0A1V9ZWQ1_9STRA</name>
<dbReference type="InterPro" id="IPR002930">
    <property type="entry name" value="GCV_H"/>
</dbReference>
<dbReference type="CDD" id="cd06848">
    <property type="entry name" value="GCS_H"/>
    <property type="match status" value="1"/>
</dbReference>
<dbReference type="InterPro" id="IPR017453">
    <property type="entry name" value="GCV_H_sub"/>
</dbReference>
<dbReference type="GO" id="GO:0005960">
    <property type="term" value="C:glycine cleavage complex"/>
    <property type="evidence" value="ECO:0007669"/>
    <property type="project" value="UniProtKB-UniRule"/>
</dbReference>
<protein>
    <recommendedName>
        <fullName evidence="5">Glycine cleavage system H protein</fullName>
    </recommendedName>
</protein>
<dbReference type="Gene3D" id="2.40.50.100">
    <property type="match status" value="1"/>
</dbReference>
<dbReference type="HAMAP" id="MF_00272">
    <property type="entry name" value="GcvH"/>
    <property type="match status" value="1"/>
</dbReference>
<dbReference type="Proteomes" id="UP000243217">
    <property type="component" value="Unassembled WGS sequence"/>
</dbReference>
<feature type="modified residue" description="N6-lipoyllysine" evidence="4">
    <location>
        <position position="75"/>
    </location>
</feature>
<dbReference type="NCBIfam" id="TIGR00527">
    <property type="entry name" value="gcvH"/>
    <property type="match status" value="1"/>
</dbReference>
<dbReference type="OrthoDB" id="10264154at2759"/>
<comment type="cofactor">
    <cofactor evidence="5">
        <name>(R)-lipoate</name>
        <dbReference type="ChEBI" id="CHEBI:83088"/>
    </cofactor>
    <text evidence="5">Binds 1 lipoyl cofactor covalently.</text>
</comment>
<evidence type="ECO:0000256" key="2">
    <source>
        <dbReference type="ARBA" id="ARBA00022823"/>
    </source>
</evidence>
<dbReference type="InterPro" id="IPR003016">
    <property type="entry name" value="2-oxoA_DH_lipoyl-BS"/>
</dbReference>
<comment type="function">
    <text evidence="5">The H protein shuttles the methylamine group of glycine from the P protein to the T protein.</text>
</comment>
<evidence type="ECO:0000259" key="6">
    <source>
        <dbReference type="PROSITE" id="PS50968"/>
    </source>
</evidence>
<evidence type="ECO:0000256" key="5">
    <source>
        <dbReference type="RuleBase" id="RU364055"/>
    </source>
</evidence>
<dbReference type="NCBIfam" id="NF002270">
    <property type="entry name" value="PRK01202.1"/>
    <property type="match status" value="1"/>
</dbReference>